<comment type="caution">
    <text evidence="1">The sequence shown here is derived from an EMBL/GenBank/DDBJ whole genome shotgun (WGS) entry which is preliminary data.</text>
</comment>
<gene>
    <name evidence="1" type="ORF">A2W14_03065</name>
</gene>
<protein>
    <submittedName>
        <fullName evidence="1">Uncharacterized protein</fullName>
    </submittedName>
</protein>
<dbReference type="Proteomes" id="UP000176665">
    <property type="component" value="Unassembled WGS sequence"/>
</dbReference>
<name>A0A1F5YTL1_9BACT</name>
<proteinExistence type="predicted"/>
<accession>A0A1F5YTL1</accession>
<evidence type="ECO:0000313" key="1">
    <source>
        <dbReference type="EMBL" id="OGG03540.1"/>
    </source>
</evidence>
<dbReference type="AlphaFoldDB" id="A0A1F5YTL1"/>
<sequence>MNTNIHTSNLSDQKKFISLKKIINNERKRALKKRLKEEAFMTDMEYISGAFIEMYEPYLKEVVVRLFEKGYSIDISSGFCSNKFQYQSLNGHFTLDYITKNKLEKEGVKIRDVNGFRSLVFFAENLDLDSIKQKWLHLIEILPDNGKLTSPSVSPQALLFRRKYVSKNPKLQKQRSFDRLIFNIQTNVEKNIKKRKKINPHPSIVESKLGIFIEELEPQVRQAVLKMNKKGYSTDLSGFVKNSCDQMIEGDFQLPEKIVKKLNNLGIKVESNPSGYTRLQFSPQYADIKKINKQWNKIVSLLPSKNKNAGLSMTRKSREFRIKY</sequence>
<evidence type="ECO:0000313" key="2">
    <source>
        <dbReference type="Proteomes" id="UP000176665"/>
    </source>
</evidence>
<dbReference type="EMBL" id="MFJA01000022">
    <property type="protein sequence ID" value="OGG03540.1"/>
    <property type="molecule type" value="Genomic_DNA"/>
</dbReference>
<organism evidence="1 2">
    <name type="scientific">Candidatus Gottesmanbacteria bacterium RBG_16_37_8</name>
    <dbReference type="NCBI Taxonomy" id="1798371"/>
    <lineage>
        <taxon>Bacteria</taxon>
        <taxon>Candidatus Gottesmaniibacteriota</taxon>
    </lineage>
</organism>
<reference evidence="1 2" key="1">
    <citation type="journal article" date="2016" name="Nat. Commun.">
        <title>Thousands of microbial genomes shed light on interconnected biogeochemical processes in an aquifer system.</title>
        <authorList>
            <person name="Anantharaman K."/>
            <person name="Brown C.T."/>
            <person name="Hug L.A."/>
            <person name="Sharon I."/>
            <person name="Castelle C.J."/>
            <person name="Probst A.J."/>
            <person name="Thomas B.C."/>
            <person name="Singh A."/>
            <person name="Wilkins M.J."/>
            <person name="Karaoz U."/>
            <person name="Brodie E.L."/>
            <person name="Williams K.H."/>
            <person name="Hubbard S.S."/>
            <person name="Banfield J.F."/>
        </authorList>
    </citation>
    <scope>NUCLEOTIDE SEQUENCE [LARGE SCALE GENOMIC DNA]</scope>
</reference>